<dbReference type="RefSeq" id="WP_420244824.1">
    <property type="nucleotide sequence ID" value="NZ_BOPV01000001.1"/>
</dbReference>
<dbReference type="AlphaFoldDB" id="A0A8S8XKN9"/>
<dbReference type="Pfam" id="PF04828">
    <property type="entry name" value="GFA"/>
    <property type="match status" value="1"/>
</dbReference>
<dbReference type="GO" id="GO:0046872">
    <property type="term" value="F:metal ion binding"/>
    <property type="evidence" value="ECO:0007669"/>
    <property type="project" value="UniProtKB-KW"/>
</dbReference>
<name>A0A8S8XKN9_9PROT</name>
<feature type="domain" description="CENP-V/GFA" evidence="4">
    <location>
        <begin position="5"/>
        <end position="113"/>
    </location>
</feature>
<evidence type="ECO:0000259" key="4">
    <source>
        <dbReference type="PROSITE" id="PS51891"/>
    </source>
</evidence>
<dbReference type="PANTHER" id="PTHR28620">
    <property type="entry name" value="CENTROMERE PROTEIN V"/>
    <property type="match status" value="1"/>
</dbReference>
<proteinExistence type="inferred from homology"/>
<dbReference type="PROSITE" id="PS51891">
    <property type="entry name" value="CENP_V_GFA"/>
    <property type="match status" value="1"/>
</dbReference>
<dbReference type="PANTHER" id="PTHR28620:SF1">
    <property type="entry name" value="CENP-V_GFA DOMAIN-CONTAINING PROTEIN"/>
    <property type="match status" value="1"/>
</dbReference>
<keyword evidence="6" id="KW-1185">Reference proteome</keyword>
<gene>
    <name evidence="5" type="ORF">TMPK1_36070</name>
</gene>
<evidence type="ECO:0000256" key="3">
    <source>
        <dbReference type="ARBA" id="ARBA00022833"/>
    </source>
</evidence>
<dbReference type="Gene3D" id="2.170.150.70">
    <property type="match status" value="1"/>
</dbReference>
<dbReference type="InterPro" id="IPR006913">
    <property type="entry name" value="CENP-V/GFA"/>
</dbReference>
<accession>A0A8S8XKN9</accession>
<keyword evidence="3" id="KW-0862">Zinc</keyword>
<organism evidence="5 6">
    <name type="scientific">Roseiterribacter gracilis</name>
    <dbReference type="NCBI Taxonomy" id="2812848"/>
    <lineage>
        <taxon>Bacteria</taxon>
        <taxon>Pseudomonadati</taxon>
        <taxon>Pseudomonadota</taxon>
        <taxon>Alphaproteobacteria</taxon>
        <taxon>Rhodospirillales</taxon>
        <taxon>Roseiterribacteraceae</taxon>
        <taxon>Roseiterribacter</taxon>
    </lineage>
</organism>
<dbReference type="SUPFAM" id="SSF51316">
    <property type="entry name" value="Mss4-like"/>
    <property type="match status" value="1"/>
</dbReference>
<protein>
    <submittedName>
        <fullName evidence="5">Aldehyde-activating protein</fullName>
    </submittedName>
</protein>
<evidence type="ECO:0000256" key="2">
    <source>
        <dbReference type="ARBA" id="ARBA00022723"/>
    </source>
</evidence>
<keyword evidence="2" id="KW-0479">Metal-binding</keyword>
<dbReference type="EMBL" id="BOPV01000001">
    <property type="protein sequence ID" value="GIL41370.1"/>
    <property type="molecule type" value="Genomic_DNA"/>
</dbReference>
<dbReference type="InterPro" id="IPR052355">
    <property type="entry name" value="CENP-V-like"/>
</dbReference>
<dbReference type="InterPro" id="IPR011057">
    <property type="entry name" value="Mss4-like_sf"/>
</dbReference>
<sequence>MKRTYRGACHCGAVQFEAALDLQAGTSRCNCSICAKHRFWKAFVPKDEFRLLQGGDATTEYQFGSHNVHHIFCATCGVKPFGSVDMQGGLYAINVACLDVSDEERATAPVAYENGRDNDWGSPPAVTSHL</sequence>
<dbReference type="Proteomes" id="UP000681075">
    <property type="component" value="Unassembled WGS sequence"/>
</dbReference>
<evidence type="ECO:0000313" key="5">
    <source>
        <dbReference type="EMBL" id="GIL41370.1"/>
    </source>
</evidence>
<comment type="caution">
    <text evidence="5">The sequence shown here is derived from an EMBL/GenBank/DDBJ whole genome shotgun (WGS) entry which is preliminary data.</text>
</comment>
<comment type="similarity">
    <text evidence="1">Belongs to the Gfa family.</text>
</comment>
<evidence type="ECO:0000313" key="6">
    <source>
        <dbReference type="Proteomes" id="UP000681075"/>
    </source>
</evidence>
<dbReference type="GO" id="GO:0016846">
    <property type="term" value="F:carbon-sulfur lyase activity"/>
    <property type="evidence" value="ECO:0007669"/>
    <property type="project" value="InterPro"/>
</dbReference>
<evidence type="ECO:0000256" key="1">
    <source>
        <dbReference type="ARBA" id="ARBA00005495"/>
    </source>
</evidence>
<reference evidence="5" key="1">
    <citation type="submission" date="2021-02" db="EMBL/GenBank/DDBJ databases">
        <title>Genome sequence of Rhodospirillales sp. strain TMPK1 isolated from soil.</title>
        <authorList>
            <person name="Nakai R."/>
            <person name="Kusada H."/>
            <person name="Tamaki H."/>
        </authorList>
    </citation>
    <scope>NUCLEOTIDE SEQUENCE</scope>
    <source>
        <strain evidence="5">TMPK1</strain>
    </source>
</reference>